<gene>
    <name evidence="1" type="ORF">TM448A00274_0049</name>
    <name evidence="2" type="ORF">TM448B00451_0042</name>
</gene>
<organism evidence="1">
    <name type="scientific">viral metagenome</name>
    <dbReference type="NCBI Taxonomy" id="1070528"/>
    <lineage>
        <taxon>unclassified sequences</taxon>
        <taxon>metagenomes</taxon>
        <taxon>organismal metagenomes</taxon>
    </lineage>
</organism>
<evidence type="ECO:0000313" key="1">
    <source>
        <dbReference type="EMBL" id="QJA45765.1"/>
    </source>
</evidence>
<evidence type="ECO:0000313" key="2">
    <source>
        <dbReference type="EMBL" id="QJH95518.1"/>
    </source>
</evidence>
<dbReference type="InterPro" id="IPR001646">
    <property type="entry name" value="5peptide_repeat"/>
</dbReference>
<accession>A0A6H1ZET0</accession>
<dbReference type="Gene3D" id="2.160.20.80">
    <property type="entry name" value="E3 ubiquitin-protein ligase SopA"/>
    <property type="match status" value="1"/>
</dbReference>
<dbReference type="AlphaFoldDB" id="A0A6H1ZET0"/>
<dbReference type="SUPFAM" id="SSF141571">
    <property type="entry name" value="Pentapeptide repeat-like"/>
    <property type="match status" value="1"/>
</dbReference>
<sequence length="186" mass="20233">MNFEIKSRWSESVLFSIETDSLKLAVEAAVKSGANLSEANLSGANLYGANLSGANLSGADLYGANLSGANLSGADLYGADLYGADLSGAEIKFSKFPSIKMLASINLGTLSDKLSLELMRRDAAAHPYPERFGEWANGGDCPYQNEERFWLFDLDIKLWKKGKPKLSDVELIRAICEEKGWGIKSR</sequence>
<dbReference type="InterPro" id="IPR051082">
    <property type="entry name" value="Pentapeptide-BTB/POZ_domain"/>
</dbReference>
<evidence type="ECO:0008006" key="3">
    <source>
        <dbReference type="Google" id="ProtNLM"/>
    </source>
</evidence>
<dbReference type="Pfam" id="PF00805">
    <property type="entry name" value="Pentapeptide"/>
    <property type="match status" value="1"/>
</dbReference>
<name>A0A6H1ZET0_9ZZZZ</name>
<proteinExistence type="predicted"/>
<dbReference type="EMBL" id="MT143996">
    <property type="protein sequence ID" value="QJA45765.1"/>
    <property type="molecule type" value="Genomic_DNA"/>
</dbReference>
<dbReference type="PANTHER" id="PTHR14136:SF17">
    <property type="entry name" value="BTB_POZ DOMAIN-CONTAINING PROTEIN KCTD9"/>
    <property type="match status" value="1"/>
</dbReference>
<reference evidence="1" key="1">
    <citation type="submission" date="2020-03" db="EMBL/GenBank/DDBJ databases">
        <title>The deep terrestrial virosphere.</title>
        <authorList>
            <person name="Holmfeldt K."/>
            <person name="Nilsson E."/>
            <person name="Simone D."/>
            <person name="Lopez-Fernandez M."/>
            <person name="Wu X."/>
            <person name="de Brujin I."/>
            <person name="Lundin D."/>
            <person name="Andersson A."/>
            <person name="Bertilsson S."/>
            <person name="Dopson M."/>
        </authorList>
    </citation>
    <scope>NUCLEOTIDE SEQUENCE</scope>
    <source>
        <strain evidence="1">TM448A00274</strain>
        <strain evidence="2">TM448B00451</strain>
    </source>
</reference>
<dbReference type="PANTHER" id="PTHR14136">
    <property type="entry name" value="BTB_POZ DOMAIN-CONTAINING PROTEIN KCTD9"/>
    <property type="match status" value="1"/>
</dbReference>
<protein>
    <recommendedName>
        <fullName evidence="3">Pentapeptide repeat-containing protein</fullName>
    </recommendedName>
</protein>
<dbReference type="EMBL" id="MT144621">
    <property type="protein sequence ID" value="QJH95518.1"/>
    <property type="molecule type" value="Genomic_DNA"/>
</dbReference>